<dbReference type="RefSeq" id="WP_249304646.1">
    <property type="nucleotide sequence ID" value="NZ_CP060634.1"/>
</dbReference>
<dbReference type="InterPro" id="IPR019277">
    <property type="entry name" value="DUF2304"/>
</dbReference>
<feature type="coiled-coil region" evidence="1">
    <location>
        <begin position="89"/>
        <end position="120"/>
    </location>
</feature>
<protein>
    <submittedName>
        <fullName evidence="3">DUF2304 domain-containing protein</fullName>
    </submittedName>
</protein>
<dbReference type="Pfam" id="PF10066">
    <property type="entry name" value="DUF2304"/>
    <property type="match status" value="1"/>
</dbReference>
<dbReference type="KEGG" id="qdo:H9Q78_07150"/>
<evidence type="ECO:0000256" key="1">
    <source>
        <dbReference type="SAM" id="Coils"/>
    </source>
</evidence>
<dbReference type="AlphaFoldDB" id="A0A7G9G7U5"/>
<sequence>MTTVLRVILILMSLLVLLLMMKKIRQAKAQIEDSMFWVFFALLLVIFSVFPKAADWLSGLVGTMSTANFIFLLMIFLLLVKNFSMSIRISQLETKMKELVQKIALDDNEAEKRLKEQEKEPEK</sequence>
<evidence type="ECO:0000313" key="3">
    <source>
        <dbReference type="EMBL" id="QNM06877.1"/>
    </source>
</evidence>
<organism evidence="3 4">
    <name type="scientific">Qiania dongpingensis</name>
    <dbReference type="NCBI Taxonomy" id="2763669"/>
    <lineage>
        <taxon>Bacteria</taxon>
        <taxon>Bacillati</taxon>
        <taxon>Bacillota</taxon>
        <taxon>Clostridia</taxon>
        <taxon>Lachnospirales</taxon>
        <taxon>Lachnospiraceae</taxon>
        <taxon>Qiania</taxon>
    </lineage>
</organism>
<evidence type="ECO:0000313" key="4">
    <source>
        <dbReference type="Proteomes" id="UP000515823"/>
    </source>
</evidence>
<accession>A0A7G9G7U5</accession>
<evidence type="ECO:0000256" key="2">
    <source>
        <dbReference type="SAM" id="Phobius"/>
    </source>
</evidence>
<name>A0A7G9G7U5_9FIRM</name>
<feature type="transmembrane region" description="Helical" evidence="2">
    <location>
        <begin position="6"/>
        <end position="22"/>
    </location>
</feature>
<keyword evidence="2" id="KW-0472">Membrane</keyword>
<proteinExistence type="predicted"/>
<dbReference type="Proteomes" id="UP000515823">
    <property type="component" value="Chromosome"/>
</dbReference>
<dbReference type="EMBL" id="CP060634">
    <property type="protein sequence ID" value="QNM06877.1"/>
    <property type="molecule type" value="Genomic_DNA"/>
</dbReference>
<keyword evidence="4" id="KW-1185">Reference proteome</keyword>
<reference evidence="3 4" key="1">
    <citation type="submission" date="2020-08" db="EMBL/GenBank/DDBJ databases">
        <authorList>
            <person name="Liu C."/>
            <person name="Sun Q."/>
        </authorList>
    </citation>
    <scope>NUCLEOTIDE SEQUENCE [LARGE SCALE GENOMIC DNA]</scope>
    <source>
        <strain evidence="3 4">NSJ-38</strain>
    </source>
</reference>
<gene>
    <name evidence="3" type="ORF">H9Q78_07150</name>
</gene>
<feature type="transmembrane region" description="Helical" evidence="2">
    <location>
        <begin position="34"/>
        <end position="50"/>
    </location>
</feature>
<keyword evidence="2" id="KW-1133">Transmembrane helix</keyword>
<keyword evidence="1" id="KW-0175">Coiled coil</keyword>
<keyword evidence="2" id="KW-0812">Transmembrane</keyword>
<feature type="transmembrane region" description="Helical" evidence="2">
    <location>
        <begin position="56"/>
        <end position="80"/>
    </location>
</feature>